<keyword evidence="3" id="KW-1185">Reference proteome</keyword>
<keyword evidence="1" id="KW-0472">Membrane</keyword>
<dbReference type="Proteomes" id="UP001174208">
    <property type="component" value="Unassembled WGS sequence"/>
</dbReference>
<name>A0ABT8K681_9MICO</name>
<comment type="caution">
    <text evidence="2">The sequence shown here is derived from an EMBL/GenBank/DDBJ whole genome shotgun (WGS) entry which is preliminary data.</text>
</comment>
<feature type="transmembrane region" description="Helical" evidence="1">
    <location>
        <begin position="44"/>
        <end position="65"/>
    </location>
</feature>
<reference evidence="2" key="1">
    <citation type="submission" date="2023-06" db="EMBL/GenBank/DDBJ databases">
        <title>MT1 and MT2 Draft Genomes of Novel Species.</title>
        <authorList>
            <person name="Venkateswaran K."/>
        </authorList>
    </citation>
    <scope>NUCLEOTIDE SEQUENCE</scope>
    <source>
        <strain evidence="2">F6_8S_P_1B</strain>
    </source>
</reference>
<feature type="transmembrane region" description="Helical" evidence="1">
    <location>
        <begin position="77"/>
        <end position="97"/>
    </location>
</feature>
<evidence type="ECO:0000313" key="2">
    <source>
        <dbReference type="EMBL" id="MDN4612930.1"/>
    </source>
</evidence>
<keyword evidence="1" id="KW-1133">Transmembrane helix</keyword>
<organism evidence="2 3">
    <name type="scientific">Leifsonia williamsii</name>
    <dbReference type="NCBI Taxonomy" id="3035919"/>
    <lineage>
        <taxon>Bacteria</taxon>
        <taxon>Bacillati</taxon>
        <taxon>Actinomycetota</taxon>
        <taxon>Actinomycetes</taxon>
        <taxon>Micrococcales</taxon>
        <taxon>Microbacteriaceae</taxon>
        <taxon>Leifsonia</taxon>
    </lineage>
</organism>
<feature type="transmembrane region" description="Helical" evidence="1">
    <location>
        <begin position="103"/>
        <end position="122"/>
    </location>
</feature>
<gene>
    <name evidence="2" type="ORF">P5G50_00580</name>
</gene>
<keyword evidence="1" id="KW-0812">Transmembrane</keyword>
<sequence>MSNTRATTRMTGHVPRHIWFHLLLAAFAAGAIVAFASVPLRMSGLVSFLTVIVAITVDRSTRFIGGTRPRGRRATTYSVLAGLLFVVSLGLAVAAAHFGEAPWVAWMLAVVVFVVALAGAWVPDEAEQDPPIQR</sequence>
<accession>A0ABT8K681</accession>
<evidence type="ECO:0000256" key="1">
    <source>
        <dbReference type="SAM" id="Phobius"/>
    </source>
</evidence>
<feature type="transmembrane region" description="Helical" evidence="1">
    <location>
        <begin position="18"/>
        <end position="38"/>
    </location>
</feature>
<protein>
    <submittedName>
        <fullName evidence="2">Uncharacterized protein</fullName>
    </submittedName>
</protein>
<dbReference type="EMBL" id="JAROCF010000001">
    <property type="protein sequence ID" value="MDN4612930.1"/>
    <property type="molecule type" value="Genomic_DNA"/>
</dbReference>
<dbReference type="RefSeq" id="WP_301209748.1">
    <property type="nucleotide sequence ID" value="NZ_JAROCF010000001.1"/>
</dbReference>
<proteinExistence type="predicted"/>
<evidence type="ECO:0000313" key="3">
    <source>
        <dbReference type="Proteomes" id="UP001174208"/>
    </source>
</evidence>